<dbReference type="EMBL" id="VSSQ01068538">
    <property type="protein sequence ID" value="MPN20710.1"/>
    <property type="molecule type" value="Genomic_DNA"/>
</dbReference>
<dbReference type="AlphaFoldDB" id="A0A645G466"/>
<proteinExistence type="predicted"/>
<gene>
    <name evidence="1" type="ORF">SDC9_168089</name>
</gene>
<reference evidence="1" key="1">
    <citation type="submission" date="2019-08" db="EMBL/GenBank/DDBJ databases">
        <authorList>
            <person name="Kucharzyk K."/>
            <person name="Murdoch R.W."/>
            <person name="Higgins S."/>
            <person name="Loffler F."/>
        </authorList>
    </citation>
    <scope>NUCLEOTIDE SEQUENCE</scope>
</reference>
<evidence type="ECO:0000313" key="1">
    <source>
        <dbReference type="EMBL" id="MPN20710.1"/>
    </source>
</evidence>
<protein>
    <submittedName>
        <fullName evidence="1">Uncharacterized protein</fullName>
    </submittedName>
</protein>
<organism evidence="1">
    <name type="scientific">bioreactor metagenome</name>
    <dbReference type="NCBI Taxonomy" id="1076179"/>
    <lineage>
        <taxon>unclassified sequences</taxon>
        <taxon>metagenomes</taxon>
        <taxon>ecological metagenomes</taxon>
    </lineage>
</organism>
<comment type="caution">
    <text evidence="1">The sequence shown here is derived from an EMBL/GenBank/DDBJ whole genome shotgun (WGS) entry which is preliminary data.</text>
</comment>
<sequence length="61" mass="7308">MPHFDYREKTALTMDGDREPAGLFTVLPECLRDYLQIKTALQELPLLQENTLLHFRWVRNY</sequence>
<name>A0A645G466_9ZZZZ</name>
<accession>A0A645G466</accession>